<dbReference type="InterPro" id="IPR001650">
    <property type="entry name" value="Helicase_C-like"/>
</dbReference>
<feature type="domain" description="Helicase ATP-binding" evidence="7">
    <location>
        <begin position="34"/>
        <end position="204"/>
    </location>
</feature>
<dbReference type="PROSITE" id="PS00039">
    <property type="entry name" value="DEAD_ATP_HELICASE"/>
    <property type="match status" value="1"/>
</dbReference>
<dbReference type="InterPro" id="IPR014001">
    <property type="entry name" value="Helicase_ATP-bd"/>
</dbReference>
<protein>
    <recommendedName>
        <fullName evidence="11">Helicase</fullName>
    </recommendedName>
</protein>
<feature type="domain" description="Helicase C-terminal" evidence="8">
    <location>
        <begin position="232"/>
        <end position="376"/>
    </location>
</feature>
<dbReference type="GO" id="GO:0005737">
    <property type="term" value="C:cytoplasm"/>
    <property type="evidence" value="ECO:0007669"/>
    <property type="project" value="UniProtKB-SubCell"/>
</dbReference>
<evidence type="ECO:0000256" key="3">
    <source>
        <dbReference type="ARBA" id="ARBA00022801"/>
    </source>
</evidence>
<dbReference type="InterPro" id="IPR000629">
    <property type="entry name" value="RNA-helicase_DEAD-box_CS"/>
</dbReference>
<evidence type="ECO:0000256" key="4">
    <source>
        <dbReference type="ARBA" id="ARBA00022806"/>
    </source>
</evidence>
<feature type="domain" description="DEAD-box RNA helicase Q" evidence="9">
    <location>
        <begin position="3"/>
        <end position="31"/>
    </location>
</feature>
<comment type="similarity">
    <text evidence="6">Belongs to the DEAD box helicase family. DDX6/DHH1 subfamily.</text>
</comment>
<keyword evidence="3" id="KW-0378">Hydrolase</keyword>
<keyword evidence="5" id="KW-0067">ATP-binding</keyword>
<dbReference type="SUPFAM" id="SSF52540">
    <property type="entry name" value="P-loop containing nucleoside triphosphate hydrolases"/>
    <property type="match status" value="1"/>
</dbReference>
<organism evidence="10">
    <name type="scientific">viral metagenome</name>
    <dbReference type="NCBI Taxonomy" id="1070528"/>
    <lineage>
        <taxon>unclassified sequences</taxon>
        <taxon>metagenomes</taxon>
        <taxon>organismal metagenomes</taxon>
    </lineage>
</organism>
<evidence type="ECO:0000313" key="10">
    <source>
        <dbReference type="EMBL" id="QHS95405.1"/>
    </source>
</evidence>
<comment type="subcellular location">
    <subcellularLocation>
        <location evidence="1">Cytoplasm</location>
    </subcellularLocation>
</comment>
<evidence type="ECO:0000256" key="5">
    <source>
        <dbReference type="ARBA" id="ARBA00022840"/>
    </source>
</evidence>
<keyword evidence="2" id="KW-0547">Nucleotide-binding</keyword>
<dbReference type="GO" id="GO:0016787">
    <property type="term" value="F:hydrolase activity"/>
    <property type="evidence" value="ECO:0007669"/>
    <property type="project" value="UniProtKB-KW"/>
</dbReference>
<dbReference type="GO" id="GO:0005524">
    <property type="term" value="F:ATP binding"/>
    <property type="evidence" value="ECO:0007669"/>
    <property type="project" value="UniProtKB-KW"/>
</dbReference>
<dbReference type="SMART" id="SM00487">
    <property type="entry name" value="DEXDc"/>
    <property type="match status" value="1"/>
</dbReference>
<dbReference type="CDD" id="cd18787">
    <property type="entry name" value="SF2_C_DEAD"/>
    <property type="match status" value="1"/>
</dbReference>
<dbReference type="InterPro" id="IPR011545">
    <property type="entry name" value="DEAD/DEAH_box_helicase_dom"/>
</dbReference>
<dbReference type="AlphaFoldDB" id="A0A6C0BSJ4"/>
<proteinExistence type="inferred from homology"/>
<dbReference type="PROSITE" id="PS51194">
    <property type="entry name" value="HELICASE_CTER"/>
    <property type="match status" value="1"/>
</dbReference>
<evidence type="ECO:0000259" key="9">
    <source>
        <dbReference type="PROSITE" id="PS51195"/>
    </source>
</evidence>
<dbReference type="PROSITE" id="PS51195">
    <property type="entry name" value="Q_MOTIF"/>
    <property type="match status" value="1"/>
</dbReference>
<dbReference type="SMART" id="SM00490">
    <property type="entry name" value="HELICc"/>
    <property type="match status" value="1"/>
</dbReference>
<dbReference type="GO" id="GO:0003676">
    <property type="term" value="F:nucleic acid binding"/>
    <property type="evidence" value="ECO:0007669"/>
    <property type="project" value="InterPro"/>
</dbReference>
<evidence type="ECO:0008006" key="11">
    <source>
        <dbReference type="Google" id="ProtNLM"/>
    </source>
</evidence>
<dbReference type="Pfam" id="PF00271">
    <property type="entry name" value="Helicase_C"/>
    <property type="match status" value="1"/>
</dbReference>
<dbReference type="Pfam" id="PF00270">
    <property type="entry name" value="DEAD"/>
    <property type="match status" value="1"/>
</dbReference>
<dbReference type="InterPro" id="IPR027417">
    <property type="entry name" value="P-loop_NTPase"/>
</dbReference>
<evidence type="ECO:0000256" key="1">
    <source>
        <dbReference type="ARBA" id="ARBA00004496"/>
    </source>
</evidence>
<dbReference type="PANTHER" id="PTHR47960">
    <property type="entry name" value="DEAD-BOX ATP-DEPENDENT RNA HELICASE 50"/>
    <property type="match status" value="1"/>
</dbReference>
<keyword evidence="4" id="KW-0347">Helicase</keyword>
<dbReference type="Gene3D" id="3.40.50.300">
    <property type="entry name" value="P-loop containing nucleotide triphosphate hydrolases"/>
    <property type="match status" value="2"/>
</dbReference>
<dbReference type="EMBL" id="MN739249">
    <property type="protein sequence ID" value="QHS95405.1"/>
    <property type="molecule type" value="Genomic_DNA"/>
</dbReference>
<dbReference type="InterPro" id="IPR014014">
    <property type="entry name" value="RNA_helicase_DEAD_Q_motif"/>
</dbReference>
<evidence type="ECO:0000259" key="8">
    <source>
        <dbReference type="PROSITE" id="PS51194"/>
    </source>
</evidence>
<name>A0A6C0BSJ4_9ZZZZ</name>
<evidence type="ECO:0000256" key="2">
    <source>
        <dbReference type="ARBA" id="ARBA00022741"/>
    </source>
</evidence>
<dbReference type="GO" id="GO:0003724">
    <property type="term" value="F:RNA helicase activity"/>
    <property type="evidence" value="ECO:0007669"/>
    <property type="project" value="InterPro"/>
</dbReference>
<evidence type="ECO:0000259" key="7">
    <source>
        <dbReference type="PROSITE" id="PS51192"/>
    </source>
</evidence>
<evidence type="ECO:0000256" key="6">
    <source>
        <dbReference type="ARBA" id="ARBA00038316"/>
    </source>
</evidence>
<dbReference type="PROSITE" id="PS51192">
    <property type="entry name" value="HELICASE_ATP_BIND_1"/>
    <property type="match status" value="1"/>
</dbReference>
<sequence length="377" mass="43198">MGSNFDDLNINENILRGIYSYGFEKPSTIQQKSIPEIIKGSDVISQAQSGTGKTGAYVIGLLNKIDLSVKKTECLILLPTHELVNQVYDVMTEISKYMDINILKLIGGTNISECIRDLSLKPEILIGTPGRVLDMIQRGHIISDDLKILVLDEADEILSYGFKDTIYNIIISISKKCQICLFSATLPDDILDLTHKFMNNPQKILIKNEELTLEGIQQFYVKVKDNNWKYDIITDLYDVINVNQCIIYINSKIKINEIYQRFLEDDFPVSYISGERSSDDRKKIMEEFRSGKIRILLSTDLLSRGIDIQQLSLVINFDLPREKETYIHRIGRSGRYGRKGIAINLINDKEIQDLKNIEEFYNSKINELPENIKELLS</sequence>
<reference evidence="10" key="1">
    <citation type="journal article" date="2020" name="Nature">
        <title>Giant virus diversity and host interactions through global metagenomics.</title>
        <authorList>
            <person name="Schulz F."/>
            <person name="Roux S."/>
            <person name="Paez-Espino D."/>
            <person name="Jungbluth S."/>
            <person name="Walsh D.A."/>
            <person name="Denef V.J."/>
            <person name="McMahon K.D."/>
            <person name="Konstantinidis K.T."/>
            <person name="Eloe-Fadrosh E.A."/>
            <person name="Kyrpides N.C."/>
            <person name="Woyke T."/>
        </authorList>
    </citation>
    <scope>NUCLEOTIDE SEQUENCE</scope>
    <source>
        <strain evidence="10">GVMAG-M-3300018428-35</strain>
    </source>
</reference>
<accession>A0A6C0BSJ4</accession>